<comment type="similarity">
    <text evidence="1">Belongs to the short-chain dehydrogenases/reductases (SDR) family.</text>
</comment>
<gene>
    <name evidence="4" type="ORF">F3S47_06055</name>
</gene>
<dbReference type="PRINTS" id="PR00081">
    <property type="entry name" value="GDHRDH"/>
</dbReference>
<dbReference type="Proteomes" id="UP000326554">
    <property type="component" value="Unassembled WGS sequence"/>
</dbReference>
<dbReference type="EMBL" id="VYQE01000002">
    <property type="protein sequence ID" value="KAA9008826.1"/>
    <property type="molecule type" value="Genomic_DNA"/>
</dbReference>
<dbReference type="InterPro" id="IPR020904">
    <property type="entry name" value="Sc_DH/Rdtase_CS"/>
</dbReference>
<proteinExistence type="inferred from homology"/>
<comment type="caution">
    <text evidence="4">The sequence shown here is derived from an EMBL/GenBank/DDBJ whole genome shotgun (WGS) entry which is preliminary data.</text>
</comment>
<dbReference type="CDD" id="cd05233">
    <property type="entry name" value="SDR_c"/>
    <property type="match status" value="1"/>
</dbReference>
<feature type="domain" description="Ketoreductase" evidence="3">
    <location>
        <begin position="7"/>
        <end position="179"/>
    </location>
</feature>
<name>A0A5J5GKH8_9RHOB</name>
<dbReference type="PANTHER" id="PTHR24321">
    <property type="entry name" value="DEHYDROGENASES, SHORT CHAIN"/>
    <property type="match status" value="1"/>
</dbReference>
<keyword evidence="2" id="KW-0560">Oxidoreductase</keyword>
<protein>
    <submittedName>
        <fullName evidence="4">SDR family oxidoreductase</fullName>
    </submittedName>
</protein>
<sequence>MIDLGGKTALITGGSRGLGRATANAMAGAGARVCIVDLPQALETAGLPEDWQTVPLDLTAPEAEQELAAAIEALGKLDILVANAGIVPPWRRIAALDFEEWDAAFALNVRGVALCLKAAAPHLARTKGSAVLMSSINGYTAHPDQTLYTATKHAVLGIARAAALDLGRDGVRVNALAPGPILTDALRGRIETRAAAGGMPVDEAIGALSAQTALGRLATEADVASAACFLASPLAAGITGVLLPVEAGLA</sequence>
<dbReference type="Pfam" id="PF13561">
    <property type="entry name" value="adh_short_C2"/>
    <property type="match status" value="1"/>
</dbReference>
<dbReference type="RefSeq" id="WP_150444359.1">
    <property type="nucleotide sequence ID" value="NZ_VYQE01000002.1"/>
</dbReference>
<dbReference type="PANTHER" id="PTHR24321:SF14">
    <property type="entry name" value="SHORT-CHAIN TYPE DEHYDROGENASE_REDUCTASE BLR2146-RELATED"/>
    <property type="match status" value="1"/>
</dbReference>
<accession>A0A5J5GKH8</accession>
<evidence type="ECO:0000259" key="3">
    <source>
        <dbReference type="SMART" id="SM00822"/>
    </source>
</evidence>
<dbReference type="GO" id="GO:0016491">
    <property type="term" value="F:oxidoreductase activity"/>
    <property type="evidence" value="ECO:0007669"/>
    <property type="project" value="UniProtKB-KW"/>
</dbReference>
<reference evidence="4 5" key="1">
    <citation type="submission" date="2019-09" db="EMBL/GenBank/DDBJ databases">
        <authorList>
            <person name="Park J.-S."/>
            <person name="Choi H.-J."/>
        </authorList>
    </citation>
    <scope>NUCLEOTIDE SEQUENCE [LARGE SCALE GENOMIC DNA]</scope>
    <source>
        <strain evidence="4 5">176SS1-4</strain>
    </source>
</reference>
<dbReference type="SUPFAM" id="SSF51735">
    <property type="entry name" value="NAD(P)-binding Rossmann-fold domains"/>
    <property type="match status" value="1"/>
</dbReference>
<evidence type="ECO:0000313" key="4">
    <source>
        <dbReference type="EMBL" id="KAA9008826.1"/>
    </source>
</evidence>
<dbReference type="PROSITE" id="PS00061">
    <property type="entry name" value="ADH_SHORT"/>
    <property type="match status" value="1"/>
</dbReference>
<dbReference type="Gene3D" id="3.40.50.720">
    <property type="entry name" value="NAD(P)-binding Rossmann-like Domain"/>
    <property type="match status" value="1"/>
</dbReference>
<dbReference type="PRINTS" id="PR00080">
    <property type="entry name" value="SDRFAMILY"/>
</dbReference>
<evidence type="ECO:0000256" key="1">
    <source>
        <dbReference type="ARBA" id="ARBA00006484"/>
    </source>
</evidence>
<dbReference type="InterPro" id="IPR057326">
    <property type="entry name" value="KR_dom"/>
</dbReference>
<dbReference type="AlphaFoldDB" id="A0A5J5GKH8"/>
<evidence type="ECO:0000313" key="5">
    <source>
        <dbReference type="Proteomes" id="UP000326554"/>
    </source>
</evidence>
<evidence type="ECO:0000256" key="2">
    <source>
        <dbReference type="ARBA" id="ARBA00023002"/>
    </source>
</evidence>
<dbReference type="InterPro" id="IPR036291">
    <property type="entry name" value="NAD(P)-bd_dom_sf"/>
</dbReference>
<organism evidence="4 5">
    <name type="scientific">Histidinibacterium aquaticum</name>
    <dbReference type="NCBI Taxonomy" id="2613962"/>
    <lineage>
        <taxon>Bacteria</taxon>
        <taxon>Pseudomonadati</taxon>
        <taxon>Pseudomonadota</taxon>
        <taxon>Alphaproteobacteria</taxon>
        <taxon>Rhodobacterales</taxon>
        <taxon>Paracoccaceae</taxon>
        <taxon>Histidinibacterium</taxon>
    </lineage>
</organism>
<keyword evidence="5" id="KW-1185">Reference proteome</keyword>
<dbReference type="InterPro" id="IPR002347">
    <property type="entry name" value="SDR_fam"/>
</dbReference>
<dbReference type="FunFam" id="3.40.50.720:FF:000084">
    <property type="entry name" value="Short-chain dehydrogenase reductase"/>
    <property type="match status" value="1"/>
</dbReference>
<dbReference type="SMART" id="SM00822">
    <property type="entry name" value="PKS_KR"/>
    <property type="match status" value="1"/>
</dbReference>